<name>A0A1G1WFX0_9BACT</name>
<organism evidence="1 2">
    <name type="scientific">Candidatus Woykebacteria bacterium RBG_16_44_10</name>
    <dbReference type="NCBI Taxonomy" id="1802597"/>
    <lineage>
        <taxon>Bacteria</taxon>
        <taxon>Candidatus Woykeibacteriota</taxon>
    </lineage>
</organism>
<dbReference type="Pfam" id="PF25680">
    <property type="entry name" value="Mom"/>
    <property type="match status" value="1"/>
</dbReference>
<sequence length="157" mass="18065">MPAGILACYVLFNENGWIPIGGAVFSNGRIQYQGKYLDFSRLWLDDSAPKNSESFFIGKCLKLLQKKYPSFIGIVTYADPNHGYSGTIYKASNFIFDGMSRIVKKYISRTGTTVYQRTVTNPSSPLYSQIESDKPKIRFIYYFNKKTRESKRKHRLV</sequence>
<gene>
    <name evidence="1" type="ORF">A2Z24_00830</name>
</gene>
<dbReference type="EMBL" id="MHCT01000006">
    <property type="protein sequence ID" value="OGY26501.1"/>
    <property type="molecule type" value="Genomic_DNA"/>
</dbReference>
<protein>
    <submittedName>
        <fullName evidence="1">Uncharacterized protein</fullName>
    </submittedName>
</protein>
<dbReference type="InterPro" id="IPR057895">
    <property type="entry name" value="Mom"/>
</dbReference>
<proteinExistence type="predicted"/>
<evidence type="ECO:0000313" key="2">
    <source>
        <dbReference type="Proteomes" id="UP000177588"/>
    </source>
</evidence>
<accession>A0A1G1WFX0</accession>
<comment type="caution">
    <text evidence="1">The sequence shown here is derived from an EMBL/GenBank/DDBJ whole genome shotgun (WGS) entry which is preliminary data.</text>
</comment>
<dbReference type="Proteomes" id="UP000177588">
    <property type="component" value="Unassembled WGS sequence"/>
</dbReference>
<evidence type="ECO:0000313" key="1">
    <source>
        <dbReference type="EMBL" id="OGY26501.1"/>
    </source>
</evidence>
<reference evidence="1 2" key="1">
    <citation type="journal article" date="2016" name="Nat. Commun.">
        <title>Thousands of microbial genomes shed light on interconnected biogeochemical processes in an aquifer system.</title>
        <authorList>
            <person name="Anantharaman K."/>
            <person name="Brown C.T."/>
            <person name="Hug L.A."/>
            <person name="Sharon I."/>
            <person name="Castelle C.J."/>
            <person name="Probst A.J."/>
            <person name="Thomas B.C."/>
            <person name="Singh A."/>
            <person name="Wilkins M.J."/>
            <person name="Karaoz U."/>
            <person name="Brodie E.L."/>
            <person name="Williams K.H."/>
            <person name="Hubbard S.S."/>
            <person name="Banfield J.F."/>
        </authorList>
    </citation>
    <scope>NUCLEOTIDE SEQUENCE [LARGE SCALE GENOMIC DNA]</scope>
</reference>
<dbReference type="AlphaFoldDB" id="A0A1G1WFX0"/>